<accession>A0ABY5P9T3</accession>
<sequence length="334" mass="37486">MRNVTIKDIARLSGVSVATVSRVINNNGRFSEETRQKVLQVIEETGYQMNFSAKSLRMNRSFTIGILVPDISNYFFADVVQQIEEKFFELGYSTIICNTARNSDKEQKYLTILESKSVDGIIVISGASEEGIEFNFEKTIPYICIDRKPKDEKNTLFISSNHYQGGFIATEKLIELGSKQPVIVLHQLLTSSSKERAKGFVDAMKKNSLYFDETVNQLILGTEQDDITQQVTDFLTKHPETDSFFTTNDILALKILKIVKTLGINIPASLKVIGFDDVPSSQYSTPTLSSIRQNTEEIARVATKSLLAFIDGDDKQQGKQILIPVELVSRESIE</sequence>
<keyword evidence="1" id="KW-0678">Repressor</keyword>
<keyword evidence="4" id="KW-0804">Transcription</keyword>
<keyword evidence="2" id="KW-0805">Transcription regulation</keyword>
<dbReference type="SUPFAM" id="SSF53822">
    <property type="entry name" value="Periplasmic binding protein-like I"/>
    <property type="match status" value="1"/>
</dbReference>
<dbReference type="CDD" id="cd01392">
    <property type="entry name" value="HTH_LacI"/>
    <property type="match status" value="1"/>
</dbReference>
<evidence type="ECO:0000256" key="3">
    <source>
        <dbReference type="ARBA" id="ARBA00023125"/>
    </source>
</evidence>
<evidence type="ECO:0000313" key="7">
    <source>
        <dbReference type="Proteomes" id="UP001315967"/>
    </source>
</evidence>
<evidence type="ECO:0000259" key="5">
    <source>
        <dbReference type="SMART" id="SM00354"/>
    </source>
</evidence>
<dbReference type="InterPro" id="IPR028082">
    <property type="entry name" value="Peripla_BP_I"/>
</dbReference>
<dbReference type="InterPro" id="IPR010982">
    <property type="entry name" value="Lambda_DNA-bd_dom_sf"/>
</dbReference>
<dbReference type="Gene3D" id="3.40.50.2300">
    <property type="match status" value="2"/>
</dbReference>
<dbReference type="EMBL" id="CP102453">
    <property type="protein sequence ID" value="UUX35513.1"/>
    <property type="molecule type" value="Genomic_DNA"/>
</dbReference>
<dbReference type="PROSITE" id="PS00356">
    <property type="entry name" value="HTH_LACI_1"/>
    <property type="match status" value="1"/>
</dbReference>
<reference evidence="6 7" key="1">
    <citation type="submission" date="2022-08" db="EMBL/GenBank/DDBJ databases">
        <title>Aerococcaceae sp. nov isolated from spoiled eye mask.</title>
        <authorList>
            <person name="Zhou G."/>
            <person name="Xie X.-B."/>
            <person name="Shi Q.-S."/>
            <person name="Wang Y.-S."/>
            <person name="Wen X."/>
            <person name="Peng H."/>
            <person name="Yang X.-J."/>
            <person name="Tao H.-B."/>
            <person name="Huang X.-M."/>
        </authorList>
    </citation>
    <scope>NUCLEOTIDE SEQUENCE [LARGE SCALE GENOMIC DNA]</scope>
    <source>
        <strain evidence="7">DM20194951</strain>
    </source>
</reference>
<organism evidence="6 7">
    <name type="scientific">Fundicoccus culcitae</name>
    <dbReference type="NCBI Taxonomy" id="2969821"/>
    <lineage>
        <taxon>Bacteria</taxon>
        <taxon>Bacillati</taxon>
        <taxon>Bacillota</taxon>
        <taxon>Bacilli</taxon>
        <taxon>Lactobacillales</taxon>
        <taxon>Aerococcaceae</taxon>
        <taxon>Fundicoccus</taxon>
    </lineage>
</organism>
<evidence type="ECO:0000256" key="1">
    <source>
        <dbReference type="ARBA" id="ARBA00022491"/>
    </source>
</evidence>
<dbReference type="PRINTS" id="PR00036">
    <property type="entry name" value="HTHLACI"/>
</dbReference>
<dbReference type="Gene3D" id="1.10.260.40">
    <property type="entry name" value="lambda repressor-like DNA-binding domains"/>
    <property type="match status" value="1"/>
</dbReference>
<dbReference type="SMART" id="SM00354">
    <property type="entry name" value="HTH_LACI"/>
    <property type="match status" value="1"/>
</dbReference>
<dbReference type="PANTHER" id="PTHR30146">
    <property type="entry name" value="LACI-RELATED TRANSCRIPTIONAL REPRESSOR"/>
    <property type="match status" value="1"/>
</dbReference>
<keyword evidence="3" id="KW-0238">DNA-binding</keyword>
<dbReference type="Pfam" id="PF00356">
    <property type="entry name" value="LacI"/>
    <property type="match status" value="1"/>
</dbReference>
<dbReference type="CDD" id="cd06291">
    <property type="entry name" value="PBP1_Qymf-like"/>
    <property type="match status" value="1"/>
</dbReference>
<proteinExistence type="predicted"/>
<dbReference type="PANTHER" id="PTHR30146:SF95">
    <property type="entry name" value="RIBOSE OPERON REPRESSOR"/>
    <property type="match status" value="1"/>
</dbReference>
<dbReference type="Proteomes" id="UP001315967">
    <property type="component" value="Chromosome"/>
</dbReference>
<name>A0ABY5P9T3_9LACT</name>
<evidence type="ECO:0000313" key="6">
    <source>
        <dbReference type="EMBL" id="UUX35513.1"/>
    </source>
</evidence>
<dbReference type="InterPro" id="IPR046335">
    <property type="entry name" value="LacI/GalR-like_sensor"/>
</dbReference>
<evidence type="ECO:0000256" key="2">
    <source>
        <dbReference type="ARBA" id="ARBA00023015"/>
    </source>
</evidence>
<gene>
    <name evidence="6" type="ORF">NRE15_11090</name>
</gene>
<keyword evidence="7" id="KW-1185">Reference proteome</keyword>
<protein>
    <submittedName>
        <fullName evidence="6">LacI family transcriptional regulator</fullName>
    </submittedName>
</protein>
<dbReference type="SUPFAM" id="SSF47413">
    <property type="entry name" value="lambda repressor-like DNA-binding domains"/>
    <property type="match status" value="1"/>
</dbReference>
<feature type="domain" description="HTH lacI-type" evidence="5">
    <location>
        <begin position="3"/>
        <end position="73"/>
    </location>
</feature>
<dbReference type="Pfam" id="PF13377">
    <property type="entry name" value="Peripla_BP_3"/>
    <property type="match status" value="1"/>
</dbReference>
<evidence type="ECO:0000256" key="4">
    <source>
        <dbReference type="ARBA" id="ARBA00023163"/>
    </source>
</evidence>
<dbReference type="InterPro" id="IPR000843">
    <property type="entry name" value="HTH_LacI"/>
</dbReference>